<name>A0ABP9BWM9_9MICC</name>
<gene>
    <name evidence="5" type="ORF">GCM10023352_21670</name>
</gene>
<reference evidence="6" key="1">
    <citation type="journal article" date="2019" name="Int. J. Syst. Evol. Microbiol.">
        <title>The Global Catalogue of Microorganisms (GCM) 10K type strain sequencing project: providing services to taxonomists for standard genome sequencing and annotation.</title>
        <authorList>
            <consortium name="The Broad Institute Genomics Platform"/>
            <consortium name="The Broad Institute Genome Sequencing Center for Infectious Disease"/>
            <person name="Wu L."/>
            <person name="Ma J."/>
        </authorList>
    </citation>
    <scope>NUCLEOTIDE SEQUENCE [LARGE SCALE GENOMIC DNA]</scope>
    <source>
        <strain evidence="6">JCM 18541</strain>
    </source>
</reference>
<evidence type="ECO:0000256" key="2">
    <source>
        <dbReference type="ARBA" id="ARBA00022679"/>
    </source>
</evidence>
<dbReference type="Gene3D" id="3.40.50.10350">
    <property type="entry name" value="Glycerate kinase, domain 1"/>
    <property type="match status" value="1"/>
</dbReference>
<dbReference type="Gene3D" id="3.90.1510.10">
    <property type="entry name" value="Glycerate kinase, domain 2"/>
    <property type="match status" value="1"/>
</dbReference>
<dbReference type="Proteomes" id="UP001500187">
    <property type="component" value="Unassembled WGS sequence"/>
</dbReference>
<evidence type="ECO:0000256" key="1">
    <source>
        <dbReference type="ARBA" id="ARBA00006284"/>
    </source>
</evidence>
<dbReference type="GO" id="GO:0016301">
    <property type="term" value="F:kinase activity"/>
    <property type="evidence" value="ECO:0007669"/>
    <property type="project" value="UniProtKB-KW"/>
</dbReference>
<evidence type="ECO:0000313" key="5">
    <source>
        <dbReference type="EMBL" id="GAA4801143.1"/>
    </source>
</evidence>
<comment type="similarity">
    <text evidence="1 4">Belongs to the glycerate kinase type-1 family.</text>
</comment>
<dbReference type="SUPFAM" id="SSF110738">
    <property type="entry name" value="Glycerate kinase I"/>
    <property type="match status" value="1"/>
</dbReference>
<dbReference type="RefSeq" id="WP_345447533.1">
    <property type="nucleotide sequence ID" value="NZ_BAABKP010000009.1"/>
</dbReference>
<dbReference type="PANTHER" id="PTHR21599">
    <property type="entry name" value="GLYCERATE KINASE"/>
    <property type="match status" value="1"/>
</dbReference>
<dbReference type="EMBL" id="BAABKP010000009">
    <property type="protein sequence ID" value="GAA4801143.1"/>
    <property type="molecule type" value="Genomic_DNA"/>
</dbReference>
<keyword evidence="6" id="KW-1185">Reference proteome</keyword>
<dbReference type="Pfam" id="PF02595">
    <property type="entry name" value="Gly_kinase"/>
    <property type="match status" value="1"/>
</dbReference>
<proteinExistence type="inferred from homology"/>
<dbReference type="NCBIfam" id="TIGR00045">
    <property type="entry name" value="glycerate kinase"/>
    <property type="match status" value="1"/>
</dbReference>
<dbReference type="InterPro" id="IPR004381">
    <property type="entry name" value="Glycerate_kinase"/>
</dbReference>
<dbReference type="PANTHER" id="PTHR21599:SF0">
    <property type="entry name" value="GLYCERATE KINASE"/>
    <property type="match status" value="1"/>
</dbReference>
<keyword evidence="3 4" id="KW-0418">Kinase</keyword>
<sequence length="384" mass="39610">MDVLIAVDKFKGTLSGKDLAETLAAGIRRIDRSLNPVICPIADGGDGTVDAALAAGYTEVTCQVTGPLPSIEGLAQVEARYAFDEATLTAVIEIAEAAGIWRLRQHQLDTWNATSYGAGELVRHALEIGAKTLVIGVGGSATTDGGAGLMQALGASLRDADGQELTPGGGALASLDVLDFSGLGARLDEVQIFVACDVTNPLTGSNGAASVYGPQKGASEEQVNLLDQNLQKLAISVEQELNVSRGTYADARGAGAAGGLGFACLSVLGATMRPGTEVCFELTGFTQKLPAADIVITGEGKLDTQTLQGKGPAGVAREAKEQGKTVLAVCGLNELEEDAWRQAGFDDVYSVVGAGASLEESLADPRRFVEQLGEAIARDYLTGR</sequence>
<dbReference type="InterPro" id="IPR036129">
    <property type="entry name" value="Glycerate_kinase_sf"/>
</dbReference>
<evidence type="ECO:0000313" key="6">
    <source>
        <dbReference type="Proteomes" id="UP001500187"/>
    </source>
</evidence>
<dbReference type="InterPro" id="IPR018197">
    <property type="entry name" value="Glycerate_kinase_RE-like"/>
</dbReference>
<dbReference type="PIRSF" id="PIRSF006078">
    <property type="entry name" value="GlxK"/>
    <property type="match status" value="1"/>
</dbReference>
<comment type="caution">
    <text evidence="5">The sequence shown here is derived from an EMBL/GenBank/DDBJ whole genome shotgun (WGS) entry which is preliminary data.</text>
</comment>
<dbReference type="InterPro" id="IPR018193">
    <property type="entry name" value="Glyc_kinase_flavodox-like_fold"/>
</dbReference>
<organism evidence="5 6">
    <name type="scientific">Rothia endophytica</name>
    <dbReference type="NCBI Taxonomy" id="1324766"/>
    <lineage>
        <taxon>Bacteria</taxon>
        <taxon>Bacillati</taxon>
        <taxon>Actinomycetota</taxon>
        <taxon>Actinomycetes</taxon>
        <taxon>Micrococcales</taxon>
        <taxon>Micrococcaceae</taxon>
        <taxon>Rothia</taxon>
    </lineage>
</organism>
<keyword evidence="2 4" id="KW-0808">Transferase</keyword>
<evidence type="ECO:0000256" key="3">
    <source>
        <dbReference type="ARBA" id="ARBA00022777"/>
    </source>
</evidence>
<protein>
    <submittedName>
        <fullName evidence="5">Glycerate kinase</fullName>
    </submittedName>
</protein>
<evidence type="ECO:0000256" key="4">
    <source>
        <dbReference type="PIRNR" id="PIRNR006078"/>
    </source>
</evidence>
<accession>A0ABP9BWM9</accession>